<keyword evidence="8 12" id="KW-0863">Zinc-finger</keyword>
<dbReference type="FunFam" id="3.30.505.10:FF:000154">
    <property type="entry name" value="E3 ubiquitin-protein ligase CBL"/>
    <property type="match status" value="1"/>
</dbReference>
<evidence type="ECO:0000313" key="19">
    <source>
        <dbReference type="Proteomes" id="UP000005226"/>
    </source>
</evidence>
<dbReference type="InterPro" id="IPR015940">
    <property type="entry name" value="UBA"/>
</dbReference>
<dbReference type="GeneTree" id="ENSGT00940000155772"/>
<evidence type="ECO:0000256" key="10">
    <source>
        <dbReference type="ARBA" id="ARBA00022833"/>
    </source>
</evidence>
<dbReference type="Gene3D" id="1.10.8.10">
    <property type="entry name" value="DNA helicase RuvA subunit, C-terminal domain"/>
    <property type="match status" value="1"/>
</dbReference>
<comment type="function">
    <text evidence="13">E3 ubiquitin-protein ligase which accepts ubiquitin from specific E2 ubiquitin-conjugating enzymes, and transfers it to substrates, generally promoting their degradation by the proteasome.</text>
</comment>
<evidence type="ECO:0000259" key="17">
    <source>
        <dbReference type="PROSITE" id="PS51506"/>
    </source>
</evidence>
<dbReference type="PROSITE" id="PS50089">
    <property type="entry name" value="ZF_RING_2"/>
    <property type="match status" value="1"/>
</dbReference>
<organism evidence="18 19">
    <name type="scientific">Takifugu rubripes</name>
    <name type="common">Japanese pufferfish</name>
    <name type="synonym">Fugu rubripes</name>
    <dbReference type="NCBI Taxonomy" id="31033"/>
    <lineage>
        <taxon>Eukaryota</taxon>
        <taxon>Metazoa</taxon>
        <taxon>Chordata</taxon>
        <taxon>Craniata</taxon>
        <taxon>Vertebrata</taxon>
        <taxon>Euteleostomi</taxon>
        <taxon>Actinopterygii</taxon>
        <taxon>Neopterygii</taxon>
        <taxon>Teleostei</taxon>
        <taxon>Neoteleostei</taxon>
        <taxon>Acanthomorphata</taxon>
        <taxon>Eupercaria</taxon>
        <taxon>Tetraodontiformes</taxon>
        <taxon>Tetradontoidea</taxon>
        <taxon>Tetraodontidae</taxon>
        <taxon>Takifugu</taxon>
    </lineage>
</organism>
<dbReference type="SUPFAM" id="SSF55550">
    <property type="entry name" value="SH2 domain"/>
    <property type="match status" value="1"/>
</dbReference>
<dbReference type="InterPro" id="IPR001841">
    <property type="entry name" value="Znf_RING"/>
</dbReference>
<dbReference type="Pfam" id="PF02761">
    <property type="entry name" value="Cbl_N2"/>
    <property type="match status" value="1"/>
</dbReference>
<dbReference type="CDD" id="cd14393">
    <property type="entry name" value="UBA_c-Cbl"/>
    <property type="match status" value="1"/>
</dbReference>
<evidence type="ECO:0000313" key="18">
    <source>
        <dbReference type="Ensembl" id="ENSTRUP00000071011.1"/>
    </source>
</evidence>
<dbReference type="InterPro" id="IPR024159">
    <property type="entry name" value="Cbl_PTB"/>
</dbReference>
<reference evidence="18 19" key="1">
    <citation type="journal article" date="2011" name="Genome Biol. Evol.">
        <title>Integration of the genetic map and genome assembly of fugu facilitates insights into distinct features of genome evolution in teleosts and mammals.</title>
        <authorList>
            <person name="Kai W."/>
            <person name="Kikuchi K."/>
            <person name="Tohari S."/>
            <person name="Chew A.K."/>
            <person name="Tay A."/>
            <person name="Fujiwara A."/>
            <person name="Hosoya S."/>
            <person name="Suetake H."/>
            <person name="Naruse K."/>
            <person name="Brenner S."/>
            <person name="Suzuki Y."/>
            <person name="Venkatesh B."/>
        </authorList>
    </citation>
    <scope>NUCLEOTIDE SEQUENCE [LARGE SCALE GENOMIC DNA]</scope>
</reference>
<feature type="region of interest" description="Disordered" evidence="14">
    <location>
        <begin position="732"/>
        <end position="760"/>
    </location>
</feature>
<dbReference type="EC" id="2.3.2.27" evidence="13"/>
<dbReference type="InterPro" id="IPR013083">
    <property type="entry name" value="Znf_RING/FYVE/PHD"/>
</dbReference>
<dbReference type="InterPro" id="IPR014742">
    <property type="entry name" value="Adaptor_Cbl_SH2-like"/>
</dbReference>
<dbReference type="GO" id="GO:0023051">
    <property type="term" value="P:regulation of signaling"/>
    <property type="evidence" value="ECO:0007669"/>
    <property type="project" value="InterPro"/>
</dbReference>
<evidence type="ECO:0000256" key="6">
    <source>
        <dbReference type="ARBA" id="ARBA00022723"/>
    </source>
</evidence>
<dbReference type="CDD" id="cd09920">
    <property type="entry name" value="SH2_Cbl-b_TKB"/>
    <property type="match status" value="1"/>
</dbReference>
<dbReference type="GO" id="GO:0007166">
    <property type="term" value="P:cell surface receptor signaling pathway"/>
    <property type="evidence" value="ECO:0007669"/>
    <property type="project" value="InterPro"/>
</dbReference>
<dbReference type="GO" id="GO:0008270">
    <property type="term" value="F:zinc ion binding"/>
    <property type="evidence" value="ECO:0007669"/>
    <property type="project" value="UniProtKB-KW"/>
</dbReference>
<keyword evidence="7" id="KW-0677">Repeat</keyword>
<feature type="region of interest" description="Disordered" evidence="14">
    <location>
        <begin position="486"/>
        <end position="579"/>
    </location>
</feature>
<evidence type="ECO:0000256" key="3">
    <source>
        <dbReference type="ARBA" id="ARBA00004906"/>
    </source>
</evidence>
<evidence type="ECO:0000256" key="14">
    <source>
        <dbReference type="SAM" id="MobiDB-lite"/>
    </source>
</evidence>
<evidence type="ECO:0000256" key="9">
    <source>
        <dbReference type="ARBA" id="ARBA00022786"/>
    </source>
</evidence>
<dbReference type="SUPFAM" id="SSF57850">
    <property type="entry name" value="RING/U-box"/>
    <property type="match status" value="1"/>
</dbReference>
<dbReference type="GO" id="GO:0016567">
    <property type="term" value="P:protein ubiquitination"/>
    <property type="evidence" value="ECO:0007669"/>
    <property type="project" value="UniProtKB-UniPathway"/>
</dbReference>
<dbReference type="GO" id="GO:0045121">
    <property type="term" value="C:membrane raft"/>
    <property type="evidence" value="ECO:0007669"/>
    <property type="project" value="TreeGrafter"/>
</dbReference>
<dbReference type="InterPro" id="IPR024162">
    <property type="entry name" value="Adaptor_Cbl"/>
</dbReference>
<dbReference type="Pfam" id="PF00097">
    <property type="entry name" value="zf-C3HC4"/>
    <property type="match status" value="1"/>
</dbReference>
<accession>A0A674NCS0</accession>
<dbReference type="InterPro" id="IPR017907">
    <property type="entry name" value="Znf_RING_CS"/>
</dbReference>
<dbReference type="Ensembl" id="ENSTRUT00000083472.1">
    <property type="protein sequence ID" value="ENSTRUP00000071011.1"/>
    <property type="gene ID" value="ENSTRUG00000012330.3"/>
</dbReference>
<feature type="domain" description="RING-type" evidence="16">
    <location>
        <begin position="364"/>
        <end position="403"/>
    </location>
</feature>
<keyword evidence="6 13" id="KW-0479">Metal-binding</keyword>
<dbReference type="SUPFAM" id="SSF47473">
    <property type="entry name" value="EF-hand"/>
    <property type="match status" value="1"/>
</dbReference>
<gene>
    <name evidence="18" type="primary">LOC101070370</name>
</gene>
<comment type="catalytic activity">
    <reaction evidence="1 13">
        <text>S-ubiquitinyl-[E2 ubiquitin-conjugating enzyme]-L-cysteine + [acceptor protein]-L-lysine = [E2 ubiquitin-conjugating enzyme]-L-cysteine + N(6)-ubiquitinyl-[acceptor protein]-L-lysine.</text>
        <dbReference type="EC" id="2.3.2.27"/>
    </reaction>
</comment>
<dbReference type="GO" id="GO:0005509">
    <property type="term" value="F:calcium ion binding"/>
    <property type="evidence" value="ECO:0007669"/>
    <property type="project" value="UniProtKB-UniRule"/>
</dbReference>
<feature type="domain" description="UBA" evidence="15">
    <location>
        <begin position="763"/>
        <end position="803"/>
    </location>
</feature>
<dbReference type="UniPathway" id="UPA00143"/>
<reference evidence="18" key="3">
    <citation type="submission" date="2025-09" db="UniProtKB">
        <authorList>
            <consortium name="Ensembl"/>
        </authorList>
    </citation>
    <scope>IDENTIFICATION</scope>
</reference>
<evidence type="ECO:0000256" key="4">
    <source>
        <dbReference type="ARBA" id="ARBA00022490"/>
    </source>
</evidence>
<dbReference type="Gene3D" id="3.30.505.10">
    <property type="entry name" value="SH2 domain"/>
    <property type="match status" value="1"/>
</dbReference>
<dbReference type="InterPro" id="IPR036860">
    <property type="entry name" value="SH2_dom_sf"/>
</dbReference>
<evidence type="ECO:0000256" key="2">
    <source>
        <dbReference type="ARBA" id="ARBA00004496"/>
    </source>
</evidence>
<dbReference type="GO" id="GO:0005737">
    <property type="term" value="C:cytoplasm"/>
    <property type="evidence" value="ECO:0007669"/>
    <property type="project" value="UniProtKB-SubCell"/>
</dbReference>
<keyword evidence="10 13" id="KW-0862">Zinc</keyword>
<comment type="pathway">
    <text evidence="3 13">Protein modification; protein ubiquitination.</text>
</comment>
<dbReference type="Pfam" id="PF02262">
    <property type="entry name" value="Cbl_N"/>
    <property type="match status" value="1"/>
</dbReference>
<dbReference type="SMART" id="SM00184">
    <property type="entry name" value="RING"/>
    <property type="match status" value="1"/>
</dbReference>
<dbReference type="GO" id="GO:0005886">
    <property type="term" value="C:plasma membrane"/>
    <property type="evidence" value="ECO:0007669"/>
    <property type="project" value="TreeGrafter"/>
</dbReference>
<dbReference type="FunFam" id="1.20.930.20:FF:000001">
    <property type="entry name" value="E3 ubiquitin-protein ligase CBL"/>
    <property type="match status" value="1"/>
</dbReference>
<dbReference type="SUPFAM" id="SSF47668">
    <property type="entry name" value="N-terminal domain of cbl (N-cbl)"/>
    <property type="match status" value="1"/>
</dbReference>
<dbReference type="InterPro" id="IPR018957">
    <property type="entry name" value="Znf_C3HC4_RING-type"/>
</dbReference>
<dbReference type="GO" id="GO:0017124">
    <property type="term" value="F:SH3 domain binding"/>
    <property type="evidence" value="ECO:0007669"/>
    <property type="project" value="TreeGrafter"/>
</dbReference>
<evidence type="ECO:0000256" key="5">
    <source>
        <dbReference type="ARBA" id="ARBA00022679"/>
    </source>
</evidence>
<sequence length="814" mass="90873">MAGYPRRGAGLIGLMKDAFQPHQQPPQPQQPAVVDRKMVEKCWKLMDKVVRLCQNPKVALKNSPPYILDLLPDTYQHLRTILSRYEGKMEILGENEYFRIFMENLSNKTKQTMSLFKEAKERMYEENSQPRRNLTKLSLIFSHMLAELKAIFPNGLFQGDNFRITKADAAEFWRRSFGDKTIVPWRTFRQALHEFHPISLGLEAMALKSTIDLTCNDYISVFEFDIFTRLFQPWSSLLRNWNCLAVTHPGYMAFLTYDEVKARLQRFIHKPGSYIFRLSCTRLGQWAIGYVTADGNILQTIPHNKPLFQALIDGYREGFYLFPDGRAQNPDLTGLCEPSPQDHIKVTQEQYELYCEMGSTFQLCKICAENDKDVKIEPCRHLMCTSCLTAWQESEGQGCPFCRCEIKGTEPIVVDPFHPKANGASFVGFQASGRAEAVGNDEEEDERLEDQQLMMSRLACSKVERPPSPVSQLPPVPPRLDLLQQRASSSHNAPGQGATAKVTSSHRDKPLPLPPSLRDLPPPPPPERPLLVSQDSRLQRRPLPSTPDQPAWTSNYMVPRPATKAGPVPPGLSSAQVNGSPVEGIKAQAASNAIYCLSASNILLSLAVLRWGTEIATTPRSTSPCATSTAVPARRRPALNWVTFVRHACATRCVLGNDVWNPCGATDVPAQSAIVSPEAQEENAEEDVYEYDCPRAVAPPPPTRRTLSDISGPSTAFGALSIDSLDTGLFVASGDPERPPKPLPRRANSDRRPRPANREFFAPLPDLPIECLISQGYSIQDIQKALMIAQNNLETAKNILREFVSVPSATHIAT</sequence>
<feature type="compositionally biased region" description="Pro residues" evidence="14">
    <location>
        <begin position="511"/>
        <end position="528"/>
    </location>
</feature>
<evidence type="ECO:0000259" key="16">
    <source>
        <dbReference type="PROSITE" id="PS50089"/>
    </source>
</evidence>
<dbReference type="PROSITE" id="PS50030">
    <property type="entry name" value="UBA"/>
    <property type="match status" value="1"/>
</dbReference>
<dbReference type="InterPro" id="IPR003153">
    <property type="entry name" value="Adaptor_Cbl_N_hlx"/>
</dbReference>
<dbReference type="GO" id="GO:0001784">
    <property type="term" value="F:phosphotyrosine residue binding"/>
    <property type="evidence" value="ECO:0007669"/>
    <property type="project" value="UniProtKB-UniRule"/>
</dbReference>
<evidence type="ECO:0000256" key="8">
    <source>
        <dbReference type="ARBA" id="ARBA00022771"/>
    </source>
</evidence>
<dbReference type="InterPro" id="IPR014741">
    <property type="entry name" value="Adaptor_Cbl_EF_hand-like"/>
</dbReference>
<evidence type="ECO:0000256" key="11">
    <source>
        <dbReference type="ARBA" id="ARBA00022837"/>
    </source>
</evidence>
<keyword evidence="9 13" id="KW-0833">Ubl conjugation pathway</keyword>
<feature type="domain" description="Cbl-PTB" evidence="17">
    <location>
        <begin position="28"/>
        <end position="334"/>
    </location>
</feature>
<evidence type="ECO:0000256" key="12">
    <source>
        <dbReference type="PROSITE-ProRule" id="PRU00175"/>
    </source>
</evidence>
<evidence type="ECO:0000256" key="1">
    <source>
        <dbReference type="ARBA" id="ARBA00000900"/>
    </source>
</evidence>
<dbReference type="Gene3D" id="1.20.930.20">
    <property type="entry name" value="Adaptor protein Cbl, N-terminal domain"/>
    <property type="match status" value="1"/>
</dbReference>
<dbReference type="PANTHER" id="PTHR23007">
    <property type="entry name" value="CBL"/>
    <property type="match status" value="1"/>
</dbReference>
<dbReference type="PANTHER" id="PTHR23007:SF5">
    <property type="entry name" value="E3 UBIQUITIN-PROTEIN LIGASE CBL"/>
    <property type="match status" value="1"/>
</dbReference>
<dbReference type="FunFam" id="1.10.238.10:FF:000022">
    <property type="entry name" value="E3 ubiquitin-protein ligase CBL"/>
    <property type="match status" value="1"/>
</dbReference>
<evidence type="ECO:0000256" key="13">
    <source>
        <dbReference type="RuleBase" id="RU367001"/>
    </source>
</evidence>
<dbReference type="Gene3D" id="1.10.238.10">
    <property type="entry name" value="EF-hand"/>
    <property type="match status" value="1"/>
</dbReference>
<dbReference type="PROSITE" id="PS00518">
    <property type="entry name" value="ZF_RING_1"/>
    <property type="match status" value="1"/>
</dbReference>
<protein>
    <recommendedName>
        <fullName evidence="13">E3 ubiquitin-protein ligase CBL</fullName>
        <ecNumber evidence="13">2.3.2.27</ecNumber>
    </recommendedName>
</protein>
<name>A0A674NCS0_TAKRU</name>
<dbReference type="InterPro" id="IPR036537">
    <property type="entry name" value="Adaptor_Cbl_N_dom_sf"/>
</dbReference>
<feature type="compositionally biased region" description="Basic and acidic residues" evidence="14">
    <location>
        <begin position="747"/>
        <end position="757"/>
    </location>
</feature>
<keyword evidence="4" id="KW-0963">Cytoplasm</keyword>
<proteinExistence type="predicted"/>
<dbReference type="AlphaFoldDB" id="A0A674NCS0"/>
<reference evidence="18" key="2">
    <citation type="submission" date="2025-08" db="UniProtKB">
        <authorList>
            <consortium name="Ensembl"/>
        </authorList>
    </citation>
    <scope>IDENTIFICATION</scope>
</reference>
<dbReference type="Proteomes" id="UP000005226">
    <property type="component" value="Chromosome 15"/>
</dbReference>
<dbReference type="PROSITE" id="PS51506">
    <property type="entry name" value="CBL_PTB"/>
    <property type="match status" value="1"/>
</dbReference>
<evidence type="ECO:0000256" key="7">
    <source>
        <dbReference type="ARBA" id="ARBA00022737"/>
    </source>
</evidence>
<dbReference type="FunFam" id="3.30.40.10:FF:000015">
    <property type="entry name" value="E3 ubiquitin-protein ligase CBL"/>
    <property type="match status" value="1"/>
</dbReference>
<dbReference type="GO" id="GO:0061630">
    <property type="term" value="F:ubiquitin protein ligase activity"/>
    <property type="evidence" value="ECO:0007669"/>
    <property type="project" value="UniProtKB-EC"/>
</dbReference>
<feature type="compositionally biased region" description="Polar residues" evidence="14">
    <location>
        <begin position="546"/>
        <end position="556"/>
    </location>
</feature>
<keyword evidence="5 13" id="KW-0808">Transferase</keyword>
<keyword evidence="11 13" id="KW-0106">Calcium</keyword>
<comment type="domain">
    <text evidence="13">The N-terminus is composed of the phosphotyrosine binding (PTB) domain, a short linker region and the RING-type zinc finger. The PTB domain, which is also called TKB (tyrosine kinase binding) domain, is composed of three different subdomains: a four-helix bundle (4H), a calcium-binding EF hand and a divergent SH2 domain.</text>
</comment>
<dbReference type="Pfam" id="PF02762">
    <property type="entry name" value="Cbl_N3"/>
    <property type="match status" value="1"/>
</dbReference>
<dbReference type="InterPro" id="IPR011992">
    <property type="entry name" value="EF-hand-dom_pair"/>
</dbReference>
<keyword evidence="19" id="KW-1185">Reference proteome</keyword>
<evidence type="ECO:0000259" key="15">
    <source>
        <dbReference type="PROSITE" id="PS50030"/>
    </source>
</evidence>
<dbReference type="CDD" id="cd16708">
    <property type="entry name" value="RING-HC_Cbl"/>
    <property type="match status" value="1"/>
</dbReference>
<dbReference type="Gene3D" id="3.30.40.10">
    <property type="entry name" value="Zinc/RING finger domain, C3HC4 (zinc finger)"/>
    <property type="match status" value="1"/>
</dbReference>
<dbReference type="GO" id="GO:0030971">
    <property type="term" value="F:receptor tyrosine kinase binding"/>
    <property type="evidence" value="ECO:0007669"/>
    <property type="project" value="TreeGrafter"/>
</dbReference>
<comment type="subcellular location">
    <subcellularLocation>
        <location evidence="2">Cytoplasm</location>
    </subcellularLocation>
</comment>